<evidence type="ECO:0000313" key="4">
    <source>
        <dbReference type="Proteomes" id="UP001589628"/>
    </source>
</evidence>
<name>A0ABV5ZDZ9_9GAMM</name>
<dbReference type="RefSeq" id="WP_027311433.1">
    <property type="nucleotide sequence ID" value="NZ_JBHLZN010000005.1"/>
</dbReference>
<dbReference type="CDD" id="cd00293">
    <property type="entry name" value="USP-like"/>
    <property type="match status" value="1"/>
</dbReference>
<evidence type="ECO:0000259" key="2">
    <source>
        <dbReference type="Pfam" id="PF00582"/>
    </source>
</evidence>
<accession>A0ABV5ZDZ9</accession>
<protein>
    <submittedName>
        <fullName evidence="3">Universal stress protein</fullName>
    </submittedName>
</protein>
<dbReference type="SUPFAM" id="SSF52402">
    <property type="entry name" value="Adenine nucleotide alpha hydrolases-like"/>
    <property type="match status" value="1"/>
</dbReference>
<dbReference type="EMBL" id="JBHLZN010000005">
    <property type="protein sequence ID" value="MFB9887470.1"/>
    <property type="molecule type" value="Genomic_DNA"/>
</dbReference>
<dbReference type="Proteomes" id="UP001589628">
    <property type="component" value="Unassembled WGS sequence"/>
</dbReference>
<proteinExistence type="inferred from homology"/>
<organism evidence="3 4">
    <name type="scientific">Balneatrix alpica</name>
    <dbReference type="NCBI Taxonomy" id="75684"/>
    <lineage>
        <taxon>Bacteria</taxon>
        <taxon>Pseudomonadati</taxon>
        <taxon>Pseudomonadota</taxon>
        <taxon>Gammaproteobacteria</taxon>
        <taxon>Oceanospirillales</taxon>
        <taxon>Balneatrichaceae</taxon>
        <taxon>Balneatrix</taxon>
    </lineage>
</organism>
<keyword evidence="4" id="KW-1185">Reference proteome</keyword>
<dbReference type="PANTHER" id="PTHR46268:SF27">
    <property type="entry name" value="UNIVERSAL STRESS PROTEIN RV2623"/>
    <property type="match status" value="1"/>
</dbReference>
<evidence type="ECO:0000256" key="1">
    <source>
        <dbReference type="ARBA" id="ARBA00008791"/>
    </source>
</evidence>
<comment type="similarity">
    <text evidence="1">Belongs to the universal stress protein A family.</text>
</comment>
<dbReference type="Gene3D" id="3.40.50.620">
    <property type="entry name" value="HUPs"/>
    <property type="match status" value="1"/>
</dbReference>
<dbReference type="InterPro" id="IPR006016">
    <property type="entry name" value="UspA"/>
</dbReference>
<gene>
    <name evidence="3" type="ORF">ACFFLH_13705</name>
</gene>
<sequence length="158" mass="17720">MSAPAIKTLVYATSLGKHTRPVFRHAVSLAKLYNARIIMLHAIEPMAELGKEMIRAYVDEKTLQRIHDEGIQDIQQTMLQRVKTFCEEELDALPGIIELDIEPVVVEGNHTDAILNTAKRYQADLIVMGAQNKSGHHSHTTQQVTRYAQVPVLVVPTE</sequence>
<reference evidence="3 4" key="1">
    <citation type="submission" date="2024-09" db="EMBL/GenBank/DDBJ databases">
        <authorList>
            <person name="Sun Q."/>
            <person name="Mori K."/>
        </authorList>
    </citation>
    <scope>NUCLEOTIDE SEQUENCE [LARGE SCALE GENOMIC DNA]</scope>
    <source>
        <strain evidence="3 4">ATCC 51285</strain>
    </source>
</reference>
<evidence type="ECO:0000313" key="3">
    <source>
        <dbReference type="EMBL" id="MFB9887470.1"/>
    </source>
</evidence>
<dbReference type="PANTHER" id="PTHR46268">
    <property type="entry name" value="STRESS RESPONSE PROTEIN NHAX"/>
    <property type="match status" value="1"/>
</dbReference>
<dbReference type="InterPro" id="IPR014729">
    <property type="entry name" value="Rossmann-like_a/b/a_fold"/>
</dbReference>
<comment type="caution">
    <text evidence="3">The sequence shown here is derived from an EMBL/GenBank/DDBJ whole genome shotgun (WGS) entry which is preliminary data.</text>
</comment>
<feature type="domain" description="UspA" evidence="2">
    <location>
        <begin position="7"/>
        <end position="156"/>
    </location>
</feature>
<dbReference type="Pfam" id="PF00582">
    <property type="entry name" value="Usp"/>
    <property type="match status" value="1"/>
</dbReference>